<dbReference type="KEGG" id="fcy:FRACYDRAFT_265503"/>
<dbReference type="OrthoDB" id="45605at2759"/>
<sequence>MVAIEEIQEEVTPPSQERLLDAEEIEKLVSQLKPIAIKTNTSPVAPTPIPTPVVRVPVALPKSVGTTMSSSSVTYNSIDRFMFDAGGSSDKFVTLYLPLPGKLGSVDGYGRSRKSDEEVKMAIEEARDLNGVNPIVAIGGSFFAFAVAAALWYATNQLGSYFVSHPPATDVYFVIRSAQVFRNVVMGLISLAAGFFGVCGLGIFGMGVRVAYGIANGELDPTPIVSLSKPKETVNMSKMMDLMMNKKPGRRGGGKK</sequence>
<accession>A0A1E7ELI3</accession>
<dbReference type="InterPro" id="IPR021434">
    <property type="entry name" value="DUF3082"/>
</dbReference>
<name>A0A1E7ELI3_9STRA</name>
<protein>
    <submittedName>
        <fullName evidence="2">Uncharacterized protein</fullName>
    </submittedName>
</protein>
<keyword evidence="1" id="KW-1133">Transmembrane helix</keyword>
<evidence type="ECO:0000313" key="2">
    <source>
        <dbReference type="EMBL" id="OEU06789.1"/>
    </source>
</evidence>
<proteinExistence type="predicted"/>
<evidence type="ECO:0000313" key="3">
    <source>
        <dbReference type="Proteomes" id="UP000095751"/>
    </source>
</evidence>
<gene>
    <name evidence="2" type="ORF">FRACYDRAFT_265503</name>
</gene>
<dbReference type="InParanoid" id="A0A1E7ELI3"/>
<keyword evidence="1" id="KW-0472">Membrane</keyword>
<dbReference type="AlphaFoldDB" id="A0A1E7ELI3"/>
<reference evidence="2 3" key="1">
    <citation type="submission" date="2016-09" db="EMBL/GenBank/DDBJ databases">
        <title>Extensive genetic diversity and differential bi-allelic expression allows diatom success in the polar Southern Ocean.</title>
        <authorList>
            <consortium name="DOE Joint Genome Institute"/>
            <person name="Mock T."/>
            <person name="Otillar R.P."/>
            <person name="Strauss J."/>
            <person name="Dupont C."/>
            <person name="Frickenhaus S."/>
            <person name="Maumus F."/>
            <person name="Mcmullan M."/>
            <person name="Sanges R."/>
            <person name="Schmutz J."/>
            <person name="Toseland A."/>
            <person name="Valas R."/>
            <person name="Veluchamy A."/>
            <person name="Ward B.J."/>
            <person name="Allen A."/>
            <person name="Barry K."/>
            <person name="Falciatore A."/>
            <person name="Ferrante M."/>
            <person name="Fortunato A.E."/>
            <person name="Gloeckner G."/>
            <person name="Gruber A."/>
            <person name="Hipkin R."/>
            <person name="Janech M."/>
            <person name="Kroth P."/>
            <person name="Leese F."/>
            <person name="Lindquist E."/>
            <person name="Lyon B.R."/>
            <person name="Martin J."/>
            <person name="Mayer C."/>
            <person name="Parker M."/>
            <person name="Quesneville H."/>
            <person name="Raymond J."/>
            <person name="Uhlig C."/>
            <person name="Valentin K.U."/>
            <person name="Worden A.Z."/>
            <person name="Armbrust E.V."/>
            <person name="Bowler C."/>
            <person name="Green B."/>
            <person name="Moulton V."/>
            <person name="Van Oosterhout C."/>
            <person name="Grigoriev I."/>
        </authorList>
    </citation>
    <scope>NUCLEOTIDE SEQUENCE [LARGE SCALE GENOMIC DNA]</scope>
    <source>
        <strain evidence="2 3">CCMP1102</strain>
    </source>
</reference>
<feature type="transmembrane region" description="Helical" evidence="1">
    <location>
        <begin position="135"/>
        <end position="154"/>
    </location>
</feature>
<dbReference type="Proteomes" id="UP000095751">
    <property type="component" value="Unassembled WGS sequence"/>
</dbReference>
<evidence type="ECO:0000256" key="1">
    <source>
        <dbReference type="SAM" id="Phobius"/>
    </source>
</evidence>
<dbReference type="Pfam" id="PF11282">
    <property type="entry name" value="DUF3082"/>
    <property type="match status" value="1"/>
</dbReference>
<keyword evidence="3" id="KW-1185">Reference proteome</keyword>
<organism evidence="2 3">
    <name type="scientific">Fragilariopsis cylindrus CCMP1102</name>
    <dbReference type="NCBI Taxonomy" id="635003"/>
    <lineage>
        <taxon>Eukaryota</taxon>
        <taxon>Sar</taxon>
        <taxon>Stramenopiles</taxon>
        <taxon>Ochrophyta</taxon>
        <taxon>Bacillariophyta</taxon>
        <taxon>Bacillariophyceae</taxon>
        <taxon>Bacillariophycidae</taxon>
        <taxon>Bacillariales</taxon>
        <taxon>Bacillariaceae</taxon>
        <taxon>Fragilariopsis</taxon>
    </lineage>
</organism>
<keyword evidence="1" id="KW-0812">Transmembrane</keyword>
<dbReference type="EMBL" id="KV784398">
    <property type="protein sequence ID" value="OEU06789.1"/>
    <property type="molecule type" value="Genomic_DNA"/>
</dbReference>
<feature type="transmembrane region" description="Helical" evidence="1">
    <location>
        <begin position="184"/>
        <end position="204"/>
    </location>
</feature>